<comment type="similarity">
    <text evidence="1">Belongs to the YciI family.</text>
</comment>
<dbReference type="OrthoDB" id="2058240at2"/>
<dbReference type="Pfam" id="PF03795">
    <property type="entry name" value="YCII"/>
    <property type="match status" value="1"/>
</dbReference>
<evidence type="ECO:0000259" key="2">
    <source>
        <dbReference type="Pfam" id="PF03795"/>
    </source>
</evidence>
<evidence type="ECO:0000313" key="4">
    <source>
        <dbReference type="Proteomes" id="UP000094271"/>
    </source>
</evidence>
<reference evidence="3 4" key="1">
    <citation type="submission" date="2016-08" db="EMBL/GenBank/DDBJ databases">
        <authorList>
            <person name="Seilhamer J.J."/>
        </authorList>
    </citation>
    <scope>NUCLEOTIDE SEQUENCE [LARGE SCALE GENOMIC DNA]</scope>
    <source>
        <strain evidence="3 4">NML150140-1</strain>
    </source>
</reference>
<name>A0A1E3UCA0_9FIRM</name>
<dbReference type="AlphaFoldDB" id="A0A1E3UCA0"/>
<comment type="caution">
    <text evidence="3">The sequence shown here is derived from an EMBL/GenBank/DDBJ whole genome shotgun (WGS) entry which is preliminary data.</text>
</comment>
<organism evidence="3 4">
    <name type="scientific">Eisenbergiella tayi</name>
    <dbReference type="NCBI Taxonomy" id="1432052"/>
    <lineage>
        <taxon>Bacteria</taxon>
        <taxon>Bacillati</taxon>
        <taxon>Bacillota</taxon>
        <taxon>Clostridia</taxon>
        <taxon>Lachnospirales</taxon>
        <taxon>Lachnospiraceae</taxon>
        <taxon>Eisenbergiella</taxon>
    </lineage>
</organism>
<dbReference type="Proteomes" id="UP000094271">
    <property type="component" value="Unassembled WGS sequence"/>
</dbReference>
<feature type="domain" description="YCII-related" evidence="2">
    <location>
        <begin position="4"/>
        <end position="82"/>
    </location>
</feature>
<dbReference type="InterPro" id="IPR011008">
    <property type="entry name" value="Dimeric_a/b-barrel"/>
</dbReference>
<dbReference type="InterPro" id="IPR005545">
    <property type="entry name" value="YCII"/>
</dbReference>
<proteinExistence type="inferred from homology"/>
<dbReference type="SUPFAM" id="SSF54909">
    <property type="entry name" value="Dimeric alpha+beta barrel"/>
    <property type="match status" value="1"/>
</dbReference>
<protein>
    <recommendedName>
        <fullName evidence="2">YCII-related domain-containing protein</fullName>
    </recommendedName>
</protein>
<dbReference type="Gene3D" id="3.30.70.1060">
    <property type="entry name" value="Dimeric alpha+beta barrel"/>
    <property type="match status" value="1"/>
</dbReference>
<dbReference type="RefSeq" id="WP_069431993.1">
    <property type="nucleotide sequence ID" value="NZ_MEHA01000021.1"/>
</dbReference>
<dbReference type="EMBL" id="MEHA01000021">
    <property type="protein sequence ID" value="ODR46968.1"/>
    <property type="molecule type" value="Genomic_DNA"/>
</dbReference>
<evidence type="ECO:0000256" key="1">
    <source>
        <dbReference type="ARBA" id="ARBA00007689"/>
    </source>
</evidence>
<gene>
    <name evidence="3" type="ORF">BEI59_23375</name>
</gene>
<accession>A0A1E3UCA0</accession>
<sequence length="96" mass="11536">MKYFLIEGIVTHLEKMTEDMMKEHQEYTGGLMKEGKVLFSSLKNDMSTSVTVVRAEDEKIVWEFYKQEPFYLNDVLIYHISELQVHYHNPDIKNWF</sequence>
<evidence type="ECO:0000313" key="3">
    <source>
        <dbReference type="EMBL" id="ODR46968.1"/>
    </source>
</evidence>